<dbReference type="Proteomes" id="UP000032142">
    <property type="component" value="Unassembled WGS sequence"/>
</dbReference>
<organism evidence="1 2">
    <name type="scientific">Gossypium arboreum</name>
    <name type="common">Tree cotton</name>
    <name type="synonym">Gossypium nanking</name>
    <dbReference type="NCBI Taxonomy" id="29729"/>
    <lineage>
        <taxon>Eukaryota</taxon>
        <taxon>Viridiplantae</taxon>
        <taxon>Streptophyta</taxon>
        <taxon>Embryophyta</taxon>
        <taxon>Tracheophyta</taxon>
        <taxon>Spermatophyta</taxon>
        <taxon>Magnoliopsida</taxon>
        <taxon>eudicotyledons</taxon>
        <taxon>Gunneridae</taxon>
        <taxon>Pentapetalae</taxon>
        <taxon>rosids</taxon>
        <taxon>malvids</taxon>
        <taxon>Malvales</taxon>
        <taxon>Malvaceae</taxon>
        <taxon>Malvoideae</taxon>
        <taxon>Gossypium</taxon>
    </lineage>
</organism>
<dbReference type="EMBL" id="KN396789">
    <property type="protein sequence ID" value="KHG11975.1"/>
    <property type="molecule type" value="Genomic_DNA"/>
</dbReference>
<keyword evidence="2" id="KW-1185">Reference proteome</keyword>
<proteinExistence type="predicted"/>
<sequence length="16" mass="1868">MPSRLYSSDLFSSQCF</sequence>
<gene>
    <name evidence="1" type="ORF">F383_19422</name>
</gene>
<reference evidence="2" key="1">
    <citation type="submission" date="2014-09" db="EMBL/GenBank/DDBJ databases">
        <authorList>
            <person name="Mudge J."/>
            <person name="Ramaraj T."/>
            <person name="Lindquist I.E."/>
            <person name="Bharti A.K."/>
            <person name="Sundararajan A."/>
            <person name="Cameron C.T."/>
            <person name="Woodward J.E."/>
            <person name="May G.D."/>
            <person name="Brubaker C."/>
            <person name="Broadhvest J."/>
            <person name="Wilkins T.A."/>
        </authorList>
    </citation>
    <scope>NUCLEOTIDE SEQUENCE</scope>
    <source>
        <strain evidence="2">cv. AKA8401</strain>
    </source>
</reference>
<name>A0A0B0NGK0_GOSAR</name>
<evidence type="ECO:0000313" key="1">
    <source>
        <dbReference type="EMBL" id="KHG11975.1"/>
    </source>
</evidence>
<accession>A0A0B0NGK0</accession>
<dbReference type="AlphaFoldDB" id="A0A0B0NGK0"/>
<protein>
    <submittedName>
        <fullName evidence="1">Uncharacterized protein</fullName>
    </submittedName>
</protein>
<evidence type="ECO:0000313" key="2">
    <source>
        <dbReference type="Proteomes" id="UP000032142"/>
    </source>
</evidence>